<dbReference type="AlphaFoldDB" id="A0A369Q538"/>
<evidence type="ECO:0000313" key="3">
    <source>
        <dbReference type="EMBL" id="RDC58196.1"/>
    </source>
</evidence>
<evidence type="ECO:0000259" key="2">
    <source>
        <dbReference type="Pfam" id="PF08327"/>
    </source>
</evidence>
<comment type="similarity">
    <text evidence="1">Belongs to the AHA1 family.</text>
</comment>
<dbReference type="CDD" id="cd08897">
    <property type="entry name" value="SRPBCC_CalC_Aha1-like_4"/>
    <property type="match status" value="1"/>
</dbReference>
<dbReference type="Proteomes" id="UP000253961">
    <property type="component" value="Unassembled WGS sequence"/>
</dbReference>
<evidence type="ECO:0000313" key="4">
    <source>
        <dbReference type="Proteomes" id="UP000253961"/>
    </source>
</evidence>
<name>A0A369Q538_9SPHI</name>
<keyword evidence="4" id="KW-1185">Reference proteome</keyword>
<accession>A0A369Q538</accession>
<proteinExistence type="inferred from homology"/>
<sequence length="139" mass="16024">MENRTSITVETTVNTPVEKVWQYWSAPEHITKWTFASGDWHVPYADNDLKTGGKFKTTMAAKDGSEGFDFEGTYSAVEENKLIEYNMADGRQVKITFEENDGKTRIVETFDAEEQNSVEMQKNGWQSILDNFKKYTEEN</sequence>
<dbReference type="InterPro" id="IPR023393">
    <property type="entry name" value="START-like_dom_sf"/>
</dbReference>
<dbReference type="Pfam" id="PF08327">
    <property type="entry name" value="AHSA1"/>
    <property type="match status" value="1"/>
</dbReference>
<organism evidence="3 4">
    <name type="scientific">Pedobacter chinensis</name>
    <dbReference type="NCBI Taxonomy" id="2282421"/>
    <lineage>
        <taxon>Bacteria</taxon>
        <taxon>Pseudomonadati</taxon>
        <taxon>Bacteroidota</taxon>
        <taxon>Sphingobacteriia</taxon>
        <taxon>Sphingobacteriales</taxon>
        <taxon>Sphingobacteriaceae</taxon>
        <taxon>Pedobacter</taxon>
    </lineage>
</organism>
<protein>
    <submittedName>
        <fullName evidence="3">Polyketide cyclase</fullName>
    </submittedName>
</protein>
<dbReference type="EMBL" id="QPKV01000002">
    <property type="protein sequence ID" value="RDC58196.1"/>
    <property type="molecule type" value="Genomic_DNA"/>
</dbReference>
<dbReference type="InterPro" id="IPR013538">
    <property type="entry name" value="ASHA1/2-like_C"/>
</dbReference>
<dbReference type="SUPFAM" id="SSF55961">
    <property type="entry name" value="Bet v1-like"/>
    <property type="match status" value="1"/>
</dbReference>
<reference evidence="3 4" key="1">
    <citation type="submission" date="2018-07" db="EMBL/GenBank/DDBJ databases">
        <title>Pedobacter sp. nov., isolated from soil.</title>
        <authorList>
            <person name="Zhou L.Y."/>
            <person name="Du Z.J."/>
        </authorList>
    </citation>
    <scope>NUCLEOTIDE SEQUENCE [LARGE SCALE GENOMIC DNA]</scope>
    <source>
        <strain evidence="3 4">JDX94</strain>
    </source>
</reference>
<evidence type="ECO:0000256" key="1">
    <source>
        <dbReference type="ARBA" id="ARBA00006817"/>
    </source>
</evidence>
<feature type="domain" description="Activator of Hsp90 ATPase homologue 1/2-like C-terminal" evidence="2">
    <location>
        <begin position="14"/>
        <end position="136"/>
    </location>
</feature>
<dbReference type="Gene3D" id="3.30.530.20">
    <property type="match status" value="1"/>
</dbReference>
<comment type="caution">
    <text evidence="3">The sequence shown here is derived from an EMBL/GenBank/DDBJ whole genome shotgun (WGS) entry which is preliminary data.</text>
</comment>
<dbReference type="OrthoDB" id="384974at2"/>
<gene>
    <name evidence="3" type="ORF">DU508_04435</name>
</gene>
<dbReference type="RefSeq" id="WP_115401606.1">
    <property type="nucleotide sequence ID" value="NZ_QPKV01000002.1"/>
</dbReference>